<reference evidence="5" key="1">
    <citation type="submission" date="2015-02" db="EMBL/GenBank/DDBJ databases">
        <title>Genome sequencing for Strongylocentrotus purpuratus.</title>
        <authorList>
            <person name="Murali S."/>
            <person name="Liu Y."/>
            <person name="Vee V."/>
            <person name="English A."/>
            <person name="Wang M."/>
            <person name="Skinner E."/>
            <person name="Han Y."/>
            <person name="Muzny D.M."/>
            <person name="Worley K.C."/>
            <person name="Gibbs R.A."/>
        </authorList>
    </citation>
    <scope>NUCLEOTIDE SEQUENCE</scope>
</reference>
<sequence length="1024" mass="112910">MTHLTIKYVIFFTVFAAFDVAIAAKKKEIQKAAGQLLEKEGQKYDERTCKSTYFPNIQRLHHSNKVDQAIGCLLKSLLTTNSNAWNWSYLGSLYSEKGEKAKATTCFKQAAKLSGKVSQFVNQWYFIGPFMIGKSEVDGDPIESWGGIVNVSRHRHEKKAAFYSELVAGGVVKWQTYSQTKAGERVQIAPDVNWNELISSLGSLAITEWQGWVVGEFAVNAKGDVSIQCLGVHTFFVDGIFVAADVYRRDEFWFTLSLDPGIHTIYIRLRAKGSQVFSCNIKAADGEPFMVHPAVMVPDIVEDTLMGDVFAIPLTNLQGSKWLKNLRVSLAEPTEELSVSLARERGLMNVAPGQTIPIILRLSLNDNQDVPEVTEDTCKDISLKVKVSAASVKEAQILPVKIRCRKRHESFLFSFLDHDGSVQQAAAIEPLINCPLGQCPVLLTLHGTGVEAQNQADGYKRMEGESWLFGLEKAWVLAPTRHGAHNWEGPGTLTSITALESLHQLMSEVTWMPNKPMTDLVIFAGHSMGGHGAWHLATHYPDRALAVVSLAGWIKKEEYGDSNVFFRHDISTSHTDPATKQVLEACIAENDADRHVSNLQGLPVLTRIGANDRTVHPFFVRRMNRLLKERGINVTYSELAGKEHWWWDTWKTNDGGAVNDPKLRDFTNAHAILPPSLSHTATSECNVGEGEGRCTPSSSENKYSQSASGSGEGGERVTLTVVNPALGEGLRGARVIQQLVPFRTSTIKMVLSNDKAELSTRNVARFSITALRHISYNWRNINLLQIDGILLDSEKESGSIVKENSTHFCKTDTGSWQICASAVLKDGERDSDTYGPARRVAERKFLIVTGTMNEETSATLLHLAVYLANLFLLTSDTVATVIEDATLTVEMAAPHNLIIIGGPGDNGWAQRFVDRVPLGINENGLSLGWCHFSDPQTGALFLAPHREGSLALVLMGNSLQGLEDIMRLASPTIPPMTRSPFSNMVPDYVITGPDFKAKGPGGYECAGFWGNMWDYRLEASSCVC</sequence>
<proteinExistence type="predicted"/>
<reference evidence="4" key="2">
    <citation type="submission" date="2021-01" db="UniProtKB">
        <authorList>
            <consortium name="EnsemblMetazoa"/>
        </authorList>
    </citation>
    <scope>IDENTIFICATION</scope>
</reference>
<evidence type="ECO:0000313" key="5">
    <source>
        <dbReference type="Proteomes" id="UP000007110"/>
    </source>
</evidence>
<dbReference type="Proteomes" id="UP000007110">
    <property type="component" value="Unassembled WGS sequence"/>
</dbReference>
<dbReference type="PANTHER" id="PTHR43037">
    <property type="entry name" value="UNNAMED PRODUCT-RELATED"/>
    <property type="match status" value="1"/>
</dbReference>
<dbReference type="Gene3D" id="3.40.50.1820">
    <property type="entry name" value="alpha/beta hydrolase"/>
    <property type="match status" value="1"/>
</dbReference>
<feature type="region of interest" description="Disordered" evidence="2">
    <location>
        <begin position="679"/>
        <end position="715"/>
    </location>
</feature>
<dbReference type="InParanoid" id="A0A7M7PS25"/>
<keyword evidence="1 3" id="KW-0732">Signal</keyword>
<dbReference type="InterPro" id="IPR050955">
    <property type="entry name" value="Plant_Biomass_Hydrol_Est"/>
</dbReference>
<protein>
    <recommendedName>
        <fullName evidence="6">Peptidase S9 prolyl oligopeptidase catalytic domain-containing protein</fullName>
    </recommendedName>
</protein>
<dbReference type="EnsemblMetazoa" id="XM_030998844">
    <property type="protein sequence ID" value="XP_030854704"/>
    <property type="gene ID" value="LOC100893261"/>
</dbReference>
<evidence type="ECO:0000256" key="3">
    <source>
        <dbReference type="SAM" id="SignalP"/>
    </source>
</evidence>
<dbReference type="InterPro" id="IPR011990">
    <property type="entry name" value="TPR-like_helical_dom_sf"/>
</dbReference>
<dbReference type="AlphaFoldDB" id="A0A7M7PS25"/>
<dbReference type="SUPFAM" id="SSF53474">
    <property type="entry name" value="alpha/beta-Hydrolases"/>
    <property type="match status" value="1"/>
</dbReference>
<keyword evidence="5" id="KW-1185">Reference proteome</keyword>
<evidence type="ECO:0000256" key="1">
    <source>
        <dbReference type="ARBA" id="ARBA00022729"/>
    </source>
</evidence>
<dbReference type="PANTHER" id="PTHR43037:SF4">
    <property type="entry name" value="PEPTIDASE S9 PROLYL OLIGOPEPTIDASE CATALYTIC DOMAIN-CONTAINING PROTEIN"/>
    <property type="match status" value="1"/>
</dbReference>
<dbReference type="Gene3D" id="1.25.40.10">
    <property type="entry name" value="Tetratricopeptide repeat domain"/>
    <property type="match status" value="1"/>
</dbReference>
<accession>A0A7M7PS25</accession>
<dbReference type="OMA" id="HAREQHF"/>
<dbReference type="GeneID" id="100893261"/>
<dbReference type="InterPro" id="IPR029058">
    <property type="entry name" value="AB_hydrolase_fold"/>
</dbReference>
<name>A0A7M7PS25_STRPU</name>
<evidence type="ECO:0000256" key="2">
    <source>
        <dbReference type="SAM" id="MobiDB-lite"/>
    </source>
</evidence>
<dbReference type="InterPro" id="IPR000801">
    <property type="entry name" value="Esterase-like"/>
</dbReference>
<evidence type="ECO:0008006" key="6">
    <source>
        <dbReference type="Google" id="ProtNLM"/>
    </source>
</evidence>
<evidence type="ECO:0000313" key="4">
    <source>
        <dbReference type="EnsemblMetazoa" id="XP_030854704"/>
    </source>
</evidence>
<dbReference type="SUPFAM" id="SSF48452">
    <property type="entry name" value="TPR-like"/>
    <property type="match status" value="1"/>
</dbReference>
<dbReference type="RefSeq" id="XP_030854704.1">
    <property type="nucleotide sequence ID" value="XM_030998844.1"/>
</dbReference>
<dbReference type="OrthoDB" id="449091at2759"/>
<organism evidence="4 5">
    <name type="scientific">Strongylocentrotus purpuratus</name>
    <name type="common">Purple sea urchin</name>
    <dbReference type="NCBI Taxonomy" id="7668"/>
    <lineage>
        <taxon>Eukaryota</taxon>
        <taxon>Metazoa</taxon>
        <taxon>Echinodermata</taxon>
        <taxon>Eleutherozoa</taxon>
        <taxon>Echinozoa</taxon>
        <taxon>Echinoidea</taxon>
        <taxon>Euechinoidea</taxon>
        <taxon>Echinacea</taxon>
        <taxon>Camarodonta</taxon>
        <taxon>Echinidea</taxon>
        <taxon>Strongylocentrotidae</taxon>
        <taxon>Strongylocentrotus</taxon>
    </lineage>
</organism>
<feature type="signal peptide" evidence="3">
    <location>
        <begin position="1"/>
        <end position="23"/>
    </location>
</feature>
<dbReference type="Pfam" id="PF00756">
    <property type="entry name" value="Esterase"/>
    <property type="match status" value="1"/>
</dbReference>
<dbReference type="KEGG" id="spu:100893261"/>
<feature type="chain" id="PRO_5029560293" description="Peptidase S9 prolyl oligopeptidase catalytic domain-containing protein" evidence="3">
    <location>
        <begin position="24"/>
        <end position="1024"/>
    </location>
</feature>